<reference evidence="2" key="2">
    <citation type="journal article" date="2015" name="Gigascience">
        <title>Reconstructing a comprehensive transcriptome assembly of a white-pupal translocated strain of the pest fruit fly Bactrocera cucurbitae.</title>
        <authorList>
            <person name="Sim S.B."/>
            <person name="Calla B."/>
            <person name="Hall B."/>
            <person name="DeRego T."/>
            <person name="Geib S.M."/>
        </authorList>
    </citation>
    <scope>NUCLEOTIDE SEQUENCE</scope>
</reference>
<evidence type="ECO:0000256" key="1">
    <source>
        <dbReference type="SAM" id="MobiDB-lite"/>
    </source>
</evidence>
<feature type="compositionally biased region" description="Polar residues" evidence="1">
    <location>
        <begin position="1"/>
        <end position="26"/>
    </location>
</feature>
<accession>A0A0A1XTK0</accession>
<name>A0A0A1XTK0_ZEUCU</name>
<protein>
    <submittedName>
        <fullName evidence="2">FlaA locus uncharacterized protein ylxG</fullName>
    </submittedName>
</protein>
<evidence type="ECO:0000313" key="2">
    <source>
        <dbReference type="EMBL" id="JAD14183.1"/>
    </source>
</evidence>
<gene>
    <name evidence="2" type="primary">ylxG</name>
    <name evidence="2" type="ORF">g.27569</name>
</gene>
<sequence>MQKNTYRKCYNNSKQHAAENANTNTTEKQHIENENIVTCKANKIHKQTKYTKDRTNKTTTKNTHFYINTYIYIYNKEQLLAIQHFNKKPQNKLLKTKTKQEQAHKNIHT</sequence>
<proteinExistence type="predicted"/>
<feature type="region of interest" description="Disordered" evidence="1">
    <location>
        <begin position="1"/>
        <end position="29"/>
    </location>
</feature>
<organism evidence="2">
    <name type="scientific">Zeugodacus cucurbitae</name>
    <name type="common">Melon fruit fly</name>
    <name type="synonym">Bactrocera cucurbitae</name>
    <dbReference type="NCBI Taxonomy" id="28588"/>
    <lineage>
        <taxon>Eukaryota</taxon>
        <taxon>Metazoa</taxon>
        <taxon>Ecdysozoa</taxon>
        <taxon>Arthropoda</taxon>
        <taxon>Hexapoda</taxon>
        <taxon>Insecta</taxon>
        <taxon>Pterygota</taxon>
        <taxon>Neoptera</taxon>
        <taxon>Endopterygota</taxon>
        <taxon>Diptera</taxon>
        <taxon>Brachycera</taxon>
        <taxon>Muscomorpha</taxon>
        <taxon>Tephritoidea</taxon>
        <taxon>Tephritidae</taxon>
        <taxon>Zeugodacus</taxon>
        <taxon>Zeugodacus</taxon>
    </lineage>
</organism>
<reference evidence="2" key="1">
    <citation type="submission" date="2014-11" db="EMBL/GenBank/DDBJ databases">
        <authorList>
            <person name="Geib S."/>
        </authorList>
    </citation>
    <scope>NUCLEOTIDE SEQUENCE</scope>
</reference>
<dbReference type="AlphaFoldDB" id="A0A0A1XTK0"/>
<dbReference type="EMBL" id="GBXI01000109">
    <property type="protein sequence ID" value="JAD14183.1"/>
    <property type="molecule type" value="Transcribed_RNA"/>
</dbReference>